<evidence type="ECO:0000313" key="9">
    <source>
        <dbReference type="EMBL" id="GLS24796.1"/>
    </source>
</evidence>
<dbReference type="GO" id="GO:0046872">
    <property type="term" value="F:metal ion binding"/>
    <property type="evidence" value="ECO:0007669"/>
    <property type="project" value="UniProtKB-KW"/>
</dbReference>
<feature type="transmembrane region" description="Helical" evidence="7">
    <location>
        <begin position="100"/>
        <end position="122"/>
    </location>
</feature>
<keyword evidence="2" id="KW-0479">Metal-binding</keyword>
<organism evidence="9 10">
    <name type="scientific">Marinibactrum halimedae</name>
    <dbReference type="NCBI Taxonomy" id="1444977"/>
    <lineage>
        <taxon>Bacteria</taxon>
        <taxon>Pseudomonadati</taxon>
        <taxon>Pseudomonadota</taxon>
        <taxon>Gammaproteobacteria</taxon>
        <taxon>Cellvibrionales</taxon>
        <taxon>Cellvibrionaceae</taxon>
        <taxon>Marinibactrum</taxon>
    </lineage>
</organism>
<feature type="transmembrane region" description="Helical" evidence="7">
    <location>
        <begin position="14"/>
        <end position="35"/>
    </location>
</feature>
<comment type="similarity">
    <text evidence="6">Belongs to the peptidase M48 family.</text>
</comment>
<dbReference type="EMBL" id="BSPD01000020">
    <property type="protein sequence ID" value="GLS24796.1"/>
    <property type="molecule type" value="Genomic_DNA"/>
</dbReference>
<evidence type="ECO:0000256" key="2">
    <source>
        <dbReference type="ARBA" id="ARBA00022723"/>
    </source>
</evidence>
<feature type="domain" description="Peptidase M48" evidence="8">
    <location>
        <begin position="145"/>
        <end position="201"/>
    </location>
</feature>
<dbReference type="Proteomes" id="UP001156870">
    <property type="component" value="Unassembled WGS sequence"/>
</dbReference>
<sequence>MMEDSLLTTILNQVFGWVVLTVLLSWISAIGYPLISRTLVKKEAGQSALFSLLYGLLAPAATTVTMILLSLPALSFIFVIDHCHATHCAPHTVHMQKETIKGAMLVSLILVLLLCVSVIMLMQLLKSRQKLKLLGQLSKKSTAAFRIVDSPAHLAWCVGLIRPQIYLSSGLIDALSPKQIEAVLAHELAHVVRKDNLRKWLLHWATFVWPSRFKHQIRRDLAHYIEQICDVMAAKVNSLAVVDTLERYDSLTKSGFNSSEPSYLESRREKLEQELNIHCGQKAAPLVYRLQSIGIMMFLGGAAIILSVHFGHHLLEWLLR</sequence>
<proteinExistence type="inferred from homology"/>
<dbReference type="GO" id="GO:0006508">
    <property type="term" value="P:proteolysis"/>
    <property type="evidence" value="ECO:0007669"/>
    <property type="project" value="UniProtKB-KW"/>
</dbReference>
<keyword evidence="7" id="KW-0472">Membrane</keyword>
<keyword evidence="7" id="KW-1133">Transmembrane helix</keyword>
<evidence type="ECO:0000259" key="8">
    <source>
        <dbReference type="Pfam" id="PF01435"/>
    </source>
</evidence>
<keyword evidence="7" id="KW-0812">Transmembrane</keyword>
<dbReference type="AlphaFoldDB" id="A0AA37T3J6"/>
<accession>A0AA37T3J6</accession>
<name>A0AA37T3J6_9GAMM</name>
<dbReference type="PANTHER" id="PTHR34978">
    <property type="entry name" value="POSSIBLE SENSOR-TRANSDUCER PROTEIN BLAR"/>
    <property type="match status" value="1"/>
</dbReference>
<comment type="caution">
    <text evidence="9">The sequence shown here is derived from an EMBL/GenBank/DDBJ whole genome shotgun (WGS) entry which is preliminary data.</text>
</comment>
<evidence type="ECO:0000256" key="1">
    <source>
        <dbReference type="ARBA" id="ARBA00022670"/>
    </source>
</evidence>
<dbReference type="RefSeq" id="WP_232592380.1">
    <property type="nucleotide sequence ID" value="NZ_BSPD01000020.1"/>
</dbReference>
<keyword evidence="5 6" id="KW-0482">Metalloprotease</keyword>
<comment type="cofactor">
    <cofactor evidence="6">
        <name>Zn(2+)</name>
        <dbReference type="ChEBI" id="CHEBI:29105"/>
    </cofactor>
    <text evidence="6">Binds 1 zinc ion per subunit.</text>
</comment>
<dbReference type="InterPro" id="IPR052173">
    <property type="entry name" value="Beta-lactam_resp_regulator"/>
</dbReference>
<keyword evidence="1 6" id="KW-0645">Protease</keyword>
<dbReference type="GO" id="GO:0004222">
    <property type="term" value="F:metalloendopeptidase activity"/>
    <property type="evidence" value="ECO:0007669"/>
    <property type="project" value="InterPro"/>
</dbReference>
<evidence type="ECO:0000256" key="7">
    <source>
        <dbReference type="SAM" id="Phobius"/>
    </source>
</evidence>
<protein>
    <recommendedName>
        <fullName evidence="8">Peptidase M48 domain-containing protein</fullName>
    </recommendedName>
</protein>
<dbReference type="InterPro" id="IPR001915">
    <property type="entry name" value="Peptidase_M48"/>
</dbReference>
<gene>
    <name evidence="9" type="ORF">GCM10007877_05100</name>
</gene>
<evidence type="ECO:0000313" key="10">
    <source>
        <dbReference type="Proteomes" id="UP001156870"/>
    </source>
</evidence>
<keyword evidence="10" id="KW-1185">Reference proteome</keyword>
<dbReference type="PANTHER" id="PTHR34978:SF3">
    <property type="entry name" value="SLR0241 PROTEIN"/>
    <property type="match status" value="1"/>
</dbReference>
<feature type="transmembrane region" description="Helical" evidence="7">
    <location>
        <begin position="295"/>
        <end position="315"/>
    </location>
</feature>
<evidence type="ECO:0000256" key="6">
    <source>
        <dbReference type="RuleBase" id="RU003983"/>
    </source>
</evidence>
<keyword evidence="4 6" id="KW-0862">Zinc</keyword>
<dbReference type="Pfam" id="PF01435">
    <property type="entry name" value="Peptidase_M48"/>
    <property type="match status" value="1"/>
</dbReference>
<dbReference type="Gene3D" id="3.30.2010.10">
    <property type="entry name" value="Metalloproteases ('zincins'), catalytic domain"/>
    <property type="match status" value="1"/>
</dbReference>
<evidence type="ECO:0000256" key="4">
    <source>
        <dbReference type="ARBA" id="ARBA00022833"/>
    </source>
</evidence>
<dbReference type="CDD" id="cd07326">
    <property type="entry name" value="M56_BlaR1_MecR1_like"/>
    <property type="match status" value="1"/>
</dbReference>
<feature type="transmembrane region" description="Helical" evidence="7">
    <location>
        <begin position="47"/>
        <end position="80"/>
    </location>
</feature>
<reference evidence="9 10" key="1">
    <citation type="journal article" date="2014" name="Int. J. Syst. Evol. Microbiol.">
        <title>Complete genome sequence of Corynebacterium casei LMG S-19264T (=DSM 44701T), isolated from a smear-ripened cheese.</title>
        <authorList>
            <consortium name="US DOE Joint Genome Institute (JGI-PGF)"/>
            <person name="Walter F."/>
            <person name="Albersmeier A."/>
            <person name="Kalinowski J."/>
            <person name="Ruckert C."/>
        </authorList>
    </citation>
    <scope>NUCLEOTIDE SEQUENCE [LARGE SCALE GENOMIC DNA]</scope>
    <source>
        <strain evidence="9 10">NBRC 110095</strain>
    </source>
</reference>
<keyword evidence="3 6" id="KW-0378">Hydrolase</keyword>
<evidence type="ECO:0000256" key="5">
    <source>
        <dbReference type="ARBA" id="ARBA00023049"/>
    </source>
</evidence>
<evidence type="ECO:0000256" key="3">
    <source>
        <dbReference type="ARBA" id="ARBA00022801"/>
    </source>
</evidence>